<keyword evidence="3" id="KW-1185">Reference proteome</keyword>
<evidence type="ECO:0000313" key="2">
    <source>
        <dbReference type="EMBL" id="CAJ1811652.1"/>
    </source>
</evidence>
<reference evidence="2" key="1">
    <citation type="submission" date="2023-10" db="EMBL/GenBank/DDBJ databases">
        <authorList>
            <person name="Domelevo Entfellner J.-B."/>
        </authorList>
    </citation>
    <scope>NUCLEOTIDE SEQUENCE</scope>
</reference>
<gene>
    <name evidence="2" type="ORF">AYBTSS11_LOCUS914</name>
</gene>
<keyword evidence="1" id="KW-0812">Transmembrane</keyword>
<dbReference type="Gramene" id="rna-AYBTSS11_LOCUS914">
    <property type="protein sequence ID" value="CAJ1811652.1"/>
    <property type="gene ID" value="gene-AYBTSS11_LOCUS914"/>
</dbReference>
<dbReference type="Proteomes" id="UP001189624">
    <property type="component" value="Chromosome 1"/>
</dbReference>
<keyword evidence="1" id="KW-0472">Membrane</keyword>
<accession>A0AA86RU62</accession>
<evidence type="ECO:0000313" key="3">
    <source>
        <dbReference type="Proteomes" id="UP001189624"/>
    </source>
</evidence>
<evidence type="ECO:0000256" key="1">
    <source>
        <dbReference type="SAM" id="Phobius"/>
    </source>
</evidence>
<keyword evidence="1" id="KW-1133">Transmembrane helix</keyword>
<protein>
    <submittedName>
        <fullName evidence="2">Uncharacterized protein</fullName>
    </submittedName>
</protein>
<organism evidence="2 3">
    <name type="scientific">Sphenostylis stenocarpa</name>
    <dbReference type="NCBI Taxonomy" id="92480"/>
    <lineage>
        <taxon>Eukaryota</taxon>
        <taxon>Viridiplantae</taxon>
        <taxon>Streptophyta</taxon>
        <taxon>Embryophyta</taxon>
        <taxon>Tracheophyta</taxon>
        <taxon>Spermatophyta</taxon>
        <taxon>Magnoliopsida</taxon>
        <taxon>eudicotyledons</taxon>
        <taxon>Gunneridae</taxon>
        <taxon>Pentapetalae</taxon>
        <taxon>rosids</taxon>
        <taxon>fabids</taxon>
        <taxon>Fabales</taxon>
        <taxon>Fabaceae</taxon>
        <taxon>Papilionoideae</taxon>
        <taxon>50 kb inversion clade</taxon>
        <taxon>NPAAA clade</taxon>
        <taxon>indigoferoid/millettioid clade</taxon>
        <taxon>Phaseoleae</taxon>
        <taxon>Sphenostylis</taxon>
    </lineage>
</organism>
<name>A0AA86RU62_9FABA</name>
<proteinExistence type="predicted"/>
<feature type="transmembrane region" description="Helical" evidence="1">
    <location>
        <begin position="145"/>
        <end position="164"/>
    </location>
</feature>
<dbReference type="EMBL" id="OY731398">
    <property type="protein sequence ID" value="CAJ1811652.1"/>
    <property type="molecule type" value="Genomic_DNA"/>
</dbReference>
<feature type="transmembrane region" description="Helical" evidence="1">
    <location>
        <begin position="123"/>
        <end position="138"/>
    </location>
</feature>
<feature type="transmembrane region" description="Helical" evidence="1">
    <location>
        <begin position="99"/>
        <end position="117"/>
    </location>
</feature>
<sequence>MQSERQQQSWRLHVTAKATNFNFRLRFAAATFKPTWNFSFFRLSILLKLPKFALTFASHPAQPAHGRGFFTTKFMKIVHKLRPKLPKQKESNIPYLKDPLRIGFWVMGILAFVAQFISMNGQQGILMLGVGYLLLLFWKMKITKLLNLVTFFLVVVGTIFYYLVFNFDCNYSYWEYMGRSWNKMVNFK</sequence>
<dbReference type="AlphaFoldDB" id="A0AA86RU62"/>